<comment type="caution">
    <text evidence="1">The sequence shown here is derived from an EMBL/GenBank/DDBJ whole genome shotgun (WGS) entry which is preliminary data.</text>
</comment>
<gene>
    <name evidence="1" type="ORF">HAX54_030904</name>
</gene>
<accession>A0ABS8VAF4</accession>
<protein>
    <submittedName>
        <fullName evidence="1">Uncharacterized protein</fullName>
    </submittedName>
</protein>
<evidence type="ECO:0000313" key="2">
    <source>
        <dbReference type="Proteomes" id="UP000823775"/>
    </source>
</evidence>
<proteinExistence type="predicted"/>
<organism evidence="1 2">
    <name type="scientific">Datura stramonium</name>
    <name type="common">Jimsonweed</name>
    <name type="synonym">Common thornapple</name>
    <dbReference type="NCBI Taxonomy" id="4076"/>
    <lineage>
        <taxon>Eukaryota</taxon>
        <taxon>Viridiplantae</taxon>
        <taxon>Streptophyta</taxon>
        <taxon>Embryophyta</taxon>
        <taxon>Tracheophyta</taxon>
        <taxon>Spermatophyta</taxon>
        <taxon>Magnoliopsida</taxon>
        <taxon>eudicotyledons</taxon>
        <taxon>Gunneridae</taxon>
        <taxon>Pentapetalae</taxon>
        <taxon>asterids</taxon>
        <taxon>lamiids</taxon>
        <taxon>Solanales</taxon>
        <taxon>Solanaceae</taxon>
        <taxon>Solanoideae</taxon>
        <taxon>Datureae</taxon>
        <taxon>Datura</taxon>
    </lineage>
</organism>
<dbReference type="Proteomes" id="UP000823775">
    <property type="component" value="Unassembled WGS sequence"/>
</dbReference>
<keyword evidence="2" id="KW-1185">Reference proteome</keyword>
<sequence length="76" mass="9127">TDLQIAELEYDRSCTFYALSFYHFLKWKWPFYGPRNGPIAFSCTFYSSSLSFVDLFTFWHVSSYTEKLSKYHQNIV</sequence>
<dbReference type="EMBL" id="JACEIK010003887">
    <property type="protein sequence ID" value="MCD9643437.1"/>
    <property type="molecule type" value="Genomic_DNA"/>
</dbReference>
<name>A0ABS8VAF4_DATST</name>
<evidence type="ECO:0000313" key="1">
    <source>
        <dbReference type="EMBL" id="MCD9643437.1"/>
    </source>
</evidence>
<feature type="non-terminal residue" evidence="1">
    <location>
        <position position="1"/>
    </location>
</feature>
<reference evidence="1 2" key="1">
    <citation type="journal article" date="2021" name="BMC Genomics">
        <title>Datura genome reveals duplications of psychoactive alkaloid biosynthetic genes and high mutation rate following tissue culture.</title>
        <authorList>
            <person name="Rajewski A."/>
            <person name="Carter-House D."/>
            <person name="Stajich J."/>
            <person name="Litt A."/>
        </authorList>
    </citation>
    <scope>NUCLEOTIDE SEQUENCE [LARGE SCALE GENOMIC DNA]</scope>
    <source>
        <strain evidence="1">AR-01</strain>
    </source>
</reference>